<feature type="non-terminal residue" evidence="1">
    <location>
        <position position="1"/>
    </location>
</feature>
<protein>
    <submittedName>
        <fullName evidence="1">Uncharacterized protein</fullName>
    </submittedName>
</protein>
<dbReference type="AlphaFoldDB" id="A0A0B6YKC8"/>
<reference evidence="1" key="1">
    <citation type="submission" date="2014-12" db="EMBL/GenBank/DDBJ databases">
        <title>Insight into the proteome of Arion vulgaris.</title>
        <authorList>
            <person name="Aradska J."/>
            <person name="Bulat T."/>
            <person name="Smidak R."/>
            <person name="Sarate P."/>
            <person name="Gangsoo J."/>
            <person name="Sialana F."/>
            <person name="Bilban M."/>
            <person name="Lubec G."/>
        </authorList>
    </citation>
    <scope>NUCLEOTIDE SEQUENCE</scope>
    <source>
        <tissue evidence="1">Skin</tissue>
    </source>
</reference>
<proteinExistence type="predicted"/>
<feature type="non-terminal residue" evidence="1">
    <location>
        <position position="71"/>
    </location>
</feature>
<name>A0A0B6YKC8_9EUPU</name>
<dbReference type="EMBL" id="HACG01009782">
    <property type="protein sequence ID" value="CEK56647.1"/>
    <property type="molecule type" value="Transcribed_RNA"/>
</dbReference>
<gene>
    <name evidence="1" type="primary">ORF28166</name>
</gene>
<organism evidence="1">
    <name type="scientific">Arion vulgaris</name>
    <dbReference type="NCBI Taxonomy" id="1028688"/>
    <lineage>
        <taxon>Eukaryota</taxon>
        <taxon>Metazoa</taxon>
        <taxon>Spiralia</taxon>
        <taxon>Lophotrochozoa</taxon>
        <taxon>Mollusca</taxon>
        <taxon>Gastropoda</taxon>
        <taxon>Heterobranchia</taxon>
        <taxon>Euthyneura</taxon>
        <taxon>Panpulmonata</taxon>
        <taxon>Eupulmonata</taxon>
        <taxon>Stylommatophora</taxon>
        <taxon>Helicina</taxon>
        <taxon>Arionoidea</taxon>
        <taxon>Arionidae</taxon>
        <taxon>Arion</taxon>
    </lineage>
</organism>
<evidence type="ECO:0000313" key="1">
    <source>
        <dbReference type="EMBL" id="CEK56647.1"/>
    </source>
</evidence>
<sequence length="71" mass="7711">RNSDTVVVNSNTSVSELNSKMACSEITLSGHKPGRESLERVEFQRSSMPNVVSSTSLSIAENNEEIACSEH</sequence>
<accession>A0A0B6YKC8</accession>